<evidence type="ECO:0008006" key="3">
    <source>
        <dbReference type="Google" id="ProtNLM"/>
    </source>
</evidence>
<keyword evidence="2" id="KW-1185">Reference proteome</keyword>
<organism evidence="1 2">
    <name type="scientific">Viridothelium virens</name>
    <name type="common">Speckled blister lichen</name>
    <name type="synonym">Trypethelium virens</name>
    <dbReference type="NCBI Taxonomy" id="1048519"/>
    <lineage>
        <taxon>Eukaryota</taxon>
        <taxon>Fungi</taxon>
        <taxon>Dikarya</taxon>
        <taxon>Ascomycota</taxon>
        <taxon>Pezizomycotina</taxon>
        <taxon>Dothideomycetes</taxon>
        <taxon>Dothideomycetes incertae sedis</taxon>
        <taxon>Trypetheliales</taxon>
        <taxon>Trypetheliaceae</taxon>
        <taxon>Viridothelium</taxon>
    </lineage>
</organism>
<evidence type="ECO:0000313" key="1">
    <source>
        <dbReference type="EMBL" id="KAF2236391.1"/>
    </source>
</evidence>
<sequence>MVMWCTNIGMSIIQSRPSHSDPLQAFVGILSRRCSSKSGISVILESFAGPGIHCVCHPAQSFEINLAAHFSMARFMDLPFEIRRMIFFNVLLPEPGDNFSVAVAVAEDVLNRCCKFFPIKMRLTRPFRRSYNGHQGTGNWGTRTIADLMCINRQLHAEVEDTCYSKYSFYLSVEQIPPLILATIPHIQCSIRHLDLVARLDVSVTETGPVTNYQGSKVYSAWSLLRRSVLHVQTVICRIGYQIMGMQLDLQPCTKTQAIELTMQMLRIWKDVPVIHVDYLGTHQHFHLPSPPWQVDDQDDLNPWPWEEEAIEECVSMIRCGQWG</sequence>
<accession>A0A6A6HEP0</accession>
<protein>
    <recommendedName>
        <fullName evidence="3">F-box domain-containing protein</fullName>
    </recommendedName>
</protein>
<gene>
    <name evidence="1" type="ORF">EV356DRAFT_69650</name>
</gene>
<dbReference type="Proteomes" id="UP000800092">
    <property type="component" value="Unassembled WGS sequence"/>
</dbReference>
<reference evidence="1" key="1">
    <citation type="journal article" date="2020" name="Stud. Mycol.">
        <title>101 Dothideomycetes genomes: a test case for predicting lifestyles and emergence of pathogens.</title>
        <authorList>
            <person name="Haridas S."/>
            <person name="Albert R."/>
            <person name="Binder M."/>
            <person name="Bloem J."/>
            <person name="Labutti K."/>
            <person name="Salamov A."/>
            <person name="Andreopoulos B."/>
            <person name="Baker S."/>
            <person name="Barry K."/>
            <person name="Bills G."/>
            <person name="Bluhm B."/>
            <person name="Cannon C."/>
            <person name="Castanera R."/>
            <person name="Culley D."/>
            <person name="Daum C."/>
            <person name="Ezra D."/>
            <person name="Gonzalez J."/>
            <person name="Henrissat B."/>
            <person name="Kuo A."/>
            <person name="Liang C."/>
            <person name="Lipzen A."/>
            <person name="Lutzoni F."/>
            <person name="Magnuson J."/>
            <person name="Mondo S."/>
            <person name="Nolan M."/>
            <person name="Ohm R."/>
            <person name="Pangilinan J."/>
            <person name="Park H.-J."/>
            <person name="Ramirez L."/>
            <person name="Alfaro M."/>
            <person name="Sun H."/>
            <person name="Tritt A."/>
            <person name="Yoshinaga Y."/>
            <person name="Zwiers L.-H."/>
            <person name="Turgeon B."/>
            <person name="Goodwin S."/>
            <person name="Spatafora J."/>
            <person name="Crous P."/>
            <person name="Grigoriev I."/>
        </authorList>
    </citation>
    <scope>NUCLEOTIDE SEQUENCE</scope>
    <source>
        <strain evidence="1">Tuck. ex Michener</strain>
    </source>
</reference>
<evidence type="ECO:0000313" key="2">
    <source>
        <dbReference type="Proteomes" id="UP000800092"/>
    </source>
</evidence>
<dbReference type="EMBL" id="ML991785">
    <property type="protein sequence ID" value="KAF2236391.1"/>
    <property type="molecule type" value="Genomic_DNA"/>
</dbReference>
<proteinExistence type="predicted"/>
<name>A0A6A6HEP0_VIRVR</name>
<dbReference type="AlphaFoldDB" id="A0A6A6HEP0"/>